<keyword evidence="2" id="KW-1185">Reference proteome</keyword>
<dbReference type="Gene3D" id="3.40.30.10">
    <property type="entry name" value="Glutaredoxin"/>
    <property type="match status" value="1"/>
</dbReference>
<protein>
    <submittedName>
        <fullName evidence="1">2Fe-2S ferredoxin</fullName>
    </submittedName>
</protein>
<dbReference type="CDD" id="cd02980">
    <property type="entry name" value="TRX_Fd_family"/>
    <property type="match status" value="1"/>
</dbReference>
<proteinExistence type="predicted"/>
<dbReference type="EMBL" id="CP024847">
    <property type="protein sequence ID" value="AUR51758.1"/>
    <property type="molecule type" value="Genomic_DNA"/>
</dbReference>
<dbReference type="SUPFAM" id="SSF52833">
    <property type="entry name" value="Thioredoxin-like"/>
    <property type="match status" value="1"/>
</dbReference>
<dbReference type="OrthoDB" id="9800597at2"/>
<accession>A0A2I7N5N2</accession>
<gene>
    <name evidence="1" type="ORF">CUN60_05420</name>
</gene>
<reference evidence="2" key="1">
    <citation type="submission" date="2017-11" db="EMBL/GenBank/DDBJ databases">
        <authorList>
            <person name="Chan K.G."/>
            <person name="Lee L.S."/>
        </authorList>
    </citation>
    <scope>NUCLEOTIDE SEQUENCE [LARGE SCALE GENOMIC DNA]</scope>
    <source>
        <strain evidence="2">DSM 100970</strain>
    </source>
</reference>
<dbReference type="RefSeq" id="WP_102951057.1">
    <property type="nucleotide sequence ID" value="NZ_CP024847.1"/>
</dbReference>
<sequence length="100" mass="11279">MFYQKHVFFCTNQKENGSGCGNLASDSGFAFAKLYLQSLDLWGEGKYRASKSGCLGRCKQGPLCVVYPDGIWYSYVDEDDVREIIDSHLLQGNVVERLKL</sequence>
<dbReference type="InterPro" id="IPR036249">
    <property type="entry name" value="Thioredoxin-like_sf"/>
</dbReference>
<evidence type="ECO:0000313" key="2">
    <source>
        <dbReference type="Proteomes" id="UP000236655"/>
    </source>
</evidence>
<organism evidence="1 2">
    <name type="scientific">Aquella oligotrophica</name>
    <dbReference type="NCBI Taxonomy" id="2067065"/>
    <lineage>
        <taxon>Bacteria</taxon>
        <taxon>Pseudomonadati</taxon>
        <taxon>Pseudomonadota</taxon>
        <taxon>Betaproteobacteria</taxon>
        <taxon>Neisseriales</taxon>
        <taxon>Neisseriaceae</taxon>
        <taxon>Aquella</taxon>
    </lineage>
</organism>
<name>A0A2I7N5N2_9NEIS</name>
<dbReference type="KEGG" id="nba:CUN60_05420"/>
<dbReference type="Proteomes" id="UP000236655">
    <property type="component" value="Chromosome"/>
</dbReference>
<evidence type="ECO:0000313" key="1">
    <source>
        <dbReference type="EMBL" id="AUR51758.1"/>
    </source>
</evidence>
<dbReference type="AlphaFoldDB" id="A0A2I7N5N2"/>